<keyword evidence="2" id="KW-1185">Reference proteome</keyword>
<protein>
    <submittedName>
        <fullName evidence="1">Uncharacterized protein</fullName>
    </submittedName>
</protein>
<dbReference type="EMBL" id="AP021875">
    <property type="protein sequence ID" value="BBO77122.1"/>
    <property type="molecule type" value="Genomic_DNA"/>
</dbReference>
<dbReference type="Proteomes" id="UP000427769">
    <property type="component" value="Chromosome"/>
</dbReference>
<sequence length="116" mass="13495">MVHAQALGHESKAPDGAAEQEKQIGLDVFFYGHEKAVTYWLPNPFCPPQSGHCQVIPLQDMPHTFSFMQSWQIMKPQRQDQQKGTLFPQQWQVRGALRRRRLRRLVRVSVSFMTDC</sequence>
<evidence type="ECO:0000313" key="2">
    <source>
        <dbReference type="Proteomes" id="UP000427769"/>
    </source>
</evidence>
<reference evidence="1 2" key="1">
    <citation type="submission" date="2019-11" db="EMBL/GenBank/DDBJ databases">
        <title>Comparative genomics of hydrocarbon-degrading Desulfosarcina strains.</title>
        <authorList>
            <person name="Watanabe M."/>
            <person name="Kojima H."/>
            <person name="Fukui M."/>
        </authorList>
    </citation>
    <scope>NUCLEOTIDE SEQUENCE [LARGE SCALE GENOMIC DNA]</scope>
    <source>
        <strain evidence="1 2">PP31</strain>
    </source>
</reference>
<gene>
    <name evidence="1" type="ORF">DSCW_45390</name>
</gene>
<proteinExistence type="predicted"/>
<organism evidence="1 2">
    <name type="scientific">Desulfosarcina widdelii</name>
    <dbReference type="NCBI Taxonomy" id="947919"/>
    <lineage>
        <taxon>Bacteria</taxon>
        <taxon>Pseudomonadati</taxon>
        <taxon>Thermodesulfobacteriota</taxon>
        <taxon>Desulfobacteria</taxon>
        <taxon>Desulfobacterales</taxon>
        <taxon>Desulfosarcinaceae</taxon>
        <taxon>Desulfosarcina</taxon>
    </lineage>
</organism>
<dbReference type="AlphaFoldDB" id="A0A5K7Z532"/>
<dbReference type="KEGG" id="dwd:DSCW_45390"/>
<accession>A0A5K7Z532</accession>
<name>A0A5K7Z532_9BACT</name>
<evidence type="ECO:0000313" key="1">
    <source>
        <dbReference type="EMBL" id="BBO77122.1"/>
    </source>
</evidence>